<protein>
    <submittedName>
        <fullName evidence="1">EcsC family protein</fullName>
    </submittedName>
</protein>
<dbReference type="PANTHER" id="PTHR41260:SF1">
    <property type="entry name" value="PROTEIN ECSC"/>
    <property type="match status" value="1"/>
</dbReference>
<organism evidence="1 2">
    <name type="scientific">Paracoccus aurantius</name>
    <dbReference type="NCBI Taxonomy" id="3073814"/>
    <lineage>
        <taxon>Bacteria</taxon>
        <taxon>Pseudomonadati</taxon>
        <taxon>Pseudomonadota</taxon>
        <taxon>Alphaproteobacteria</taxon>
        <taxon>Rhodobacterales</taxon>
        <taxon>Paracoccaceae</taxon>
        <taxon>Paracoccus</taxon>
    </lineage>
</organism>
<dbReference type="Pfam" id="PF12787">
    <property type="entry name" value="EcsC"/>
    <property type="match status" value="1"/>
</dbReference>
<evidence type="ECO:0000313" key="1">
    <source>
        <dbReference type="EMBL" id="MDS9467784.1"/>
    </source>
</evidence>
<sequence length="274" mass="29462">MTKQNPIPMRQSVLPPITDPTVHTEIDRLARRYLNAGGVAMELMNAVGGKAEGLLDRLPKPVRTRMDRITLSALGRAFDAASRSRGLLTDRGDWFNRMLSTTSGAVGGFAGIAGATLELPVTVTLLLRAIMDIAAEHGFDPDSDQARREALQIFAVAGPLADDEGADLGLLTARMSITGQTVQTLIARVAPRLSASLAQKLAAQTVPLLGAFAGAAINYNFTRYYQEVARVQFGLLRLSQETGLPREALIEALTLRMEQIRPGSTGRAARRAKS</sequence>
<dbReference type="PANTHER" id="PTHR41260">
    <property type="entry name" value="PROTEIN ECSC"/>
    <property type="match status" value="1"/>
</dbReference>
<keyword evidence="2" id="KW-1185">Reference proteome</keyword>
<dbReference type="RefSeq" id="WP_311159952.1">
    <property type="nucleotide sequence ID" value="NZ_JAVQLW010000001.1"/>
</dbReference>
<evidence type="ECO:0000313" key="2">
    <source>
        <dbReference type="Proteomes" id="UP001269144"/>
    </source>
</evidence>
<gene>
    <name evidence="1" type="ORF">RGQ15_09415</name>
</gene>
<reference evidence="2" key="1">
    <citation type="submission" date="2023-07" db="EMBL/GenBank/DDBJ databases">
        <title>Paracoccus sp. MBLB3053 whole genome sequence.</title>
        <authorList>
            <person name="Hwang C.Y."/>
            <person name="Cho E.-S."/>
            <person name="Seo M.-J."/>
        </authorList>
    </citation>
    <scope>NUCLEOTIDE SEQUENCE [LARGE SCALE GENOMIC DNA]</scope>
    <source>
        <strain evidence="2">MBLB3053</strain>
    </source>
</reference>
<dbReference type="Proteomes" id="UP001269144">
    <property type="component" value="Unassembled WGS sequence"/>
</dbReference>
<comment type="caution">
    <text evidence="1">The sequence shown here is derived from an EMBL/GenBank/DDBJ whole genome shotgun (WGS) entry which is preliminary data.</text>
</comment>
<name>A0ABU2HT59_9RHOB</name>
<dbReference type="EMBL" id="JAVQLW010000001">
    <property type="protein sequence ID" value="MDS9467784.1"/>
    <property type="molecule type" value="Genomic_DNA"/>
</dbReference>
<proteinExistence type="predicted"/>
<dbReference type="InterPro" id="IPR024787">
    <property type="entry name" value="EcsC"/>
</dbReference>
<accession>A0ABU2HT59</accession>